<evidence type="ECO:0000313" key="1">
    <source>
        <dbReference type="EMBL" id="SFR08769.1"/>
    </source>
</evidence>
<dbReference type="AlphaFoldDB" id="A0A1I6DTI1"/>
<sequence length="327" mass="37565">MKFCIVTCYPFNPYVDGMVSTLEINNLHIWATVMEGIHYSGTGFEQGRYGVGYEFFNNFDVVMVLVRDGLIEPAIKIKQRSKAKLIVYPEPELEHFTSFTPRDAQVRLVKLLNMADAVAVPNAETVPFFQAITRKPVGFIGLPFPLKRVREKLCPPVQKEEEIHLGSFMGSYWSRNGLANLATLSKTGLPGAVDLQDPKEKKYVELFGKHIPLPSIRCYHSVSWDHYIVELNKSSLGVHMDFRLTWGRFPIDCAAVRMPCIAPQNLYTQKILFPRLCVPYHDIEQAAQLARKLLLERAFYDEVMEYAESRLHLFDYEESKKRLLNLL</sequence>
<dbReference type="RefSeq" id="WP_245779740.1">
    <property type="nucleotide sequence ID" value="NZ_FOYM01000017.1"/>
</dbReference>
<gene>
    <name evidence="1" type="ORF">SAMN05660706_11752</name>
</gene>
<organism evidence="1 2">
    <name type="scientific">Desulfoscipio geothermicus DSM 3669</name>
    <dbReference type="NCBI Taxonomy" id="1121426"/>
    <lineage>
        <taxon>Bacteria</taxon>
        <taxon>Bacillati</taxon>
        <taxon>Bacillota</taxon>
        <taxon>Clostridia</taxon>
        <taxon>Eubacteriales</taxon>
        <taxon>Desulfallaceae</taxon>
        <taxon>Desulfoscipio</taxon>
    </lineage>
</organism>
<dbReference type="EMBL" id="FOYM01000017">
    <property type="protein sequence ID" value="SFR08769.1"/>
    <property type="molecule type" value="Genomic_DNA"/>
</dbReference>
<dbReference type="Proteomes" id="UP000199584">
    <property type="component" value="Unassembled WGS sequence"/>
</dbReference>
<proteinExistence type="predicted"/>
<dbReference type="SUPFAM" id="SSF53756">
    <property type="entry name" value="UDP-Glycosyltransferase/glycogen phosphorylase"/>
    <property type="match status" value="1"/>
</dbReference>
<protein>
    <recommendedName>
        <fullName evidence="3">Glycosyltransferase family 1 protein</fullName>
    </recommendedName>
</protein>
<evidence type="ECO:0008006" key="3">
    <source>
        <dbReference type="Google" id="ProtNLM"/>
    </source>
</evidence>
<dbReference type="STRING" id="39060.SAMN05660706_11752"/>
<evidence type="ECO:0000313" key="2">
    <source>
        <dbReference type="Proteomes" id="UP000199584"/>
    </source>
</evidence>
<keyword evidence="2" id="KW-1185">Reference proteome</keyword>
<name>A0A1I6DTI1_9FIRM</name>
<accession>A0A1I6DTI1</accession>
<reference evidence="2" key="1">
    <citation type="submission" date="2016-10" db="EMBL/GenBank/DDBJ databases">
        <authorList>
            <person name="Varghese N."/>
            <person name="Submissions S."/>
        </authorList>
    </citation>
    <scope>NUCLEOTIDE SEQUENCE [LARGE SCALE GENOMIC DNA]</scope>
    <source>
        <strain evidence="2">DSM 3669</strain>
    </source>
</reference>